<sequence>MADQIKAKNPRDWETENDVPAELRDVAKKRLEAMGVFASSREVMKMAVVIHNDRARAQAAMNGRK</sequence>
<comment type="caution">
    <text evidence="1">The sequence shown here is derived from an EMBL/GenBank/DDBJ whole genome shotgun (WGS) entry which is preliminary data.</text>
</comment>
<name>A0A1G2R616_9BACT</name>
<proteinExistence type="predicted"/>
<organism evidence="1 2">
    <name type="scientific">Candidatus Wildermuthbacteria bacterium RIFCSPHIGHO2_02_FULL_45_25</name>
    <dbReference type="NCBI Taxonomy" id="1802450"/>
    <lineage>
        <taxon>Bacteria</taxon>
        <taxon>Candidatus Wildermuthiibacteriota</taxon>
    </lineage>
</organism>
<dbReference type="Proteomes" id="UP000178092">
    <property type="component" value="Unassembled WGS sequence"/>
</dbReference>
<accession>A0A1G2R616</accession>
<reference evidence="1 2" key="1">
    <citation type="journal article" date="2016" name="Nat. Commun.">
        <title>Thousands of microbial genomes shed light on interconnected biogeochemical processes in an aquifer system.</title>
        <authorList>
            <person name="Anantharaman K."/>
            <person name="Brown C.T."/>
            <person name="Hug L.A."/>
            <person name="Sharon I."/>
            <person name="Castelle C.J."/>
            <person name="Probst A.J."/>
            <person name="Thomas B.C."/>
            <person name="Singh A."/>
            <person name="Wilkins M.J."/>
            <person name="Karaoz U."/>
            <person name="Brodie E.L."/>
            <person name="Williams K.H."/>
            <person name="Hubbard S.S."/>
            <person name="Banfield J.F."/>
        </authorList>
    </citation>
    <scope>NUCLEOTIDE SEQUENCE [LARGE SCALE GENOMIC DNA]</scope>
</reference>
<evidence type="ECO:0000313" key="2">
    <source>
        <dbReference type="Proteomes" id="UP000178092"/>
    </source>
</evidence>
<dbReference type="EMBL" id="MHTV01000003">
    <property type="protein sequence ID" value="OHA67829.1"/>
    <property type="molecule type" value="Genomic_DNA"/>
</dbReference>
<dbReference type="AlphaFoldDB" id="A0A1G2R616"/>
<protein>
    <submittedName>
        <fullName evidence="1">Uncharacterized protein</fullName>
    </submittedName>
</protein>
<evidence type="ECO:0000313" key="1">
    <source>
        <dbReference type="EMBL" id="OHA67829.1"/>
    </source>
</evidence>
<gene>
    <name evidence="1" type="ORF">A3C04_04285</name>
</gene>